<keyword evidence="3" id="KW-1185">Reference proteome</keyword>
<dbReference type="EMBL" id="JEMT01024052">
    <property type="protein sequence ID" value="EXX63199.1"/>
    <property type="molecule type" value="Genomic_DNA"/>
</dbReference>
<feature type="region of interest" description="Disordered" evidence="1">
    <location>
        <begin position="51"/>
        <end position="100"/>
    </location>
</feature>
<protein>
    <submittedName>
        <fullName evidence="2">Uncharacterized protein</fullName>
    </submittedName>
</protein>
<accession>A0A015K6T8</accession>
<dbReference type="HOGENOM" id="CLU_144327_0_0_1"/>
<dbReference type="Proteomes" id="UP000022910">
    <property type="component" value="Unassembled WGS sequence"/>
</dbReference>
<evidence type="ECO:0000313" key="3">
    <source>
        <dbReference type="Proteomes" id="UP000022910"/>
    </source>
</evidence>
<organism evidence="2 3">
    <name type="scientific">Rhizophagus irregularis (strain DAOM 197198w)</name>
    <name type="common">Glomus intraradices</name>
    <dbReference type="NCBI Taxonomy" id="1432141"/>
    <lineage>
        <taxon>Eukaryota</taxon>
        <taxon>Fungi</taxon>
        <taxon>Fungi incertae sedis</taxon>
        <taxon>Mucoromycota</taxon>
        <taxon>Glomeromycotina</taxon>
        <taxon>Glomeromycetes</taxon>
        <taxon>Glomerales</taxon>
        <taxon>Glomeraceae</taxon>
        <taxon>Rhizophagus</taxon>
    </lineage>
</organism>
<reference evidence="2 3" key="1">
    <citation type="submission" date="2014-02" db="EMBL/GenBank/DDBJ databases">
        <title>Single nucleus genome sequencing reveals high similarity among nuclei of an endomycorrhizal fungus.</title>
        <authorList>
            <person name="Lin K."/>
            <person name="Geurts R."/>
            <person name="Zhang Z."/>
            <person name="Limpens E."/>
            <person name="Saunders D.G."/>
            <person name="Mu D."/>
            <person name="Pang E."/>
            <person name="Cao H."/>
            <person name="Cha H."/>
            <person name="Lin T."/>
            <person name="Zhou Q."/>
            <person name="Shang Y."/>
            <person name="Li Y."/>
            <person name="Ivanov S."/>
            <person name="Sharma T."/>
            <person name="Velzen R.V."/>
            <person name="Ruijter N.D."/>
            <person name="Aanen D.K."/>
            <person name="Win J."/>
            <person name="Kamoun S."/>
            <person name="Bisseling T."/>
            <person name="Huang S."/>
        </authorList>
    </citation>
    <scope>NUCLEOTIDE SEQUENCE [LARGE SCALE GENOMIC DNA]</scope>
    <source>
        <strain evidence="3">DAOM197198w</strain>
    </source>
</reference>
<feature type="compositionally biased region" description="Basic and acidic residues" evidence="1">
    <location>
        <begin position="66"/>
        <end position="92"/>
    </location>
</feature>
<evidence type="ECO:0000313" key="2">
    <source>
        <dbReference type="EMBL" id="EXX63199.1"/>
    </source>
</evidence>
<evidence type="ECO:0000256" key="1">
    <source>
        <dbReference type="SAM" id="MobiDB-lite"/>
    </source>
</evidence>
<dbReference type="AlphaFoldDB" id="A0A015K6T8"/>
<name>A0A015K6T8_RHIIW</name>
<sequence>MNKDELIGAEGTYKKRTGVNRFKVPMQSIYKGDKFVDAKSDLLSTIPRTKEEHEELDNLNNNFSARLDELRKGKDLPGEKEKTNEDKDEINKNKKRVVTT</sequence>
<gene>
    <name evidence="2" type="ORF">RirG_154520</name>
</gene>
<comment type="caution">
    <text evidence="2">The sequence shown here is derived from an EMBL/GenBank/DDBJ whole genome shotgun (WGS) entry which is preliminary data.</text>
</comment>
<proteinExistence type="predicted"/>